<dbReference type="Pfam" id="PF14345">
    <property type="entry name" value="GDYXXLXY"/>
    <property type="match status" value="1"/>
</dbReference>
<dbReference type="KEGG" id="mgel:G5B37_12175"/>
<accession>A0A6G6GRF3</accession>
<name>A0A6G6GRF3_9FLAO</name>
<evidence type="ECO:0000313" key="2">
    <source>
        <dbReference type="Proteomes" id="UP000505306"/>
    </source>
</evidence>
<protein>
    <submittedName>
        <fullName evidence="1">GDYXXLXY domain-containing protein</fullName>
    </submittedName>
</protein>
<dbReference type="AlphaFoldDB" id="A0A6G6GRF3"/>
<evidence type="ECO:0000313" key="1">
    <source>
        <dbReference type="EMBL" id="QIE60291.1"/>
    </source>
</evidence>
<keyword evidence="2" id="KW-1185">Reference proteome</keyword>
<sequence>MNKLLIIGAFAIMVLAQWFVPAKMILDQETVLNSGTAYKFKTVPLDPNDPLRGKYISLRYEMNKAALVGNQDVDWDDPIFVYIKKDTEGFAVATKASATKLNTDQDYVLAKAQNKYADTVRFMLPFTRFYMEESKAYPAEILVRQANRDSLLANCYGLVYIKDDTAVLDDVFVNNKPIKEYVEAELKKNAGD</sequence>
<dbReference type="RefSeq" id="WP_164680304.1">
    <property type="nucleotide sequence ID" value="NZ_CP049057.1"/>
</dbReference>
<reference evidence="1 2" key="1">
    <citation type="submission" date="2020-02" db="EMBL/GenBank/DDBJ databases">
        <title>Complete genome sequence of Flavobacteriaceae bacterium.</title>
        <authorList>
            <person name="Kim S.-J."/>
            <person name="Kim Y.-S."/>
            <person name="Kim K.-H."/>
        </authorList>
    </citation>
    <scope>NUCLEOTIDE SEQUENCE [LARGE SCALE GENOMIC DNA]</scope>
    <source>
        <strain evidence="1 2">RR4-40</strain>
    </source>
</reference>
<proteinExistence type="predicted"/>
<dbReference type="Proteomes" id="UP000505306">
    <property type="component" value="Chromosome"/>
</dbReference>
<dbReference type="InterPro" id="IPR025833">
    <property type="entry name" value="GDYXXLXY"/>
</dbReference>
<organism evidence="1 2">
    <name type="scientific">Rasiella rasia</name>
    <dbReference type="NCBI Taxonomy" id="2744027"/>
    <lineage>
        <taxon>Bacteria</taxon>
        <taxon>Pseudomonadati</taxon>
        <taxon>Bacteroidota</taxon>
        <taxon>Flavobacteriia</taxon>
        <taxon>Flavobacteriales</taxon>
        <taxon>Flavobacteriaceae</taxon>
        <taxon>Rasiella</taxon>
    </lineage>
</organism>
<dbReference type="EMBL" id="CP049057">
    <property type="protein sequence ID" value="QIE60291.1"/>
    <property type="molecule type" value="Genomic_DNA"/>
</dbReference>
<gene>
    <name evidence="1" type="ORF">G5B37_12175</name>
</gene>